<dbReference type="Proteomes" id="UP000323317">
    <property type="component" value="Unassembled WGS sequence"/>
</dbReference>
<sequence length="108" mass="12227">MFSMINATGWVTFSFTPKAVKNYKPKAIKTINAFSKNGNQFDVQTVSPPFDREGDIALQVKCNFDIYIKERYGFREGTDYIPVVGEELQQMLPMAGVPITQITNIQRA</sequence>
<organism evidence="1 2">
    <name type="scientific">Rossellomorea vietnamensis</name>
    <dbReference type="NCBI Taxonomy" id="218284"/>
    <lineage>
        <taxon>Bacteria</taxon>
        <taxon>Bacillati</taxon>
        <taxon>Bacillota</taxon>
        <taxon>Bacilli</taxon>
        <taxon>Bacillales</taxon>
        <taxon>Bacillaceae</taxon>
        <taxon>Rossellomorea</taxon>
    </lineage>
</organism>
<evidence type="ECO:0000313" key="2">
    <source>
        <dbReference type="Proteomes" id="UP000323317"/>
    </source>
</evidence>
<gene>
    <name evidence="1" type="ORF">FZC79_13630</name>
</gene>
<accession>A0A5D4KAW0</accession>
<protein>
    <submittedName>
        <fullName evidence="1">Uncharacterized protein</fullName>
    </submittedName>
</protein>
<reference evidence="1 2" key="1">
    <citation type="submission" date="2019-08" db="EMBL/GenBank/DDBJ databases">
        <title>Bacillus genomes from the desert of Cuatro Cienegas, Coahuila.</title>
        <authorList>
            <person name="Olmedo-Alvarez G."/>
        </authorList>
    </citation>
    <scope>NUCLEOTIDE SEQUENCE [LARGE SCALE GENOMIC DNA]</scope>
    <source>
        <strain evidence="1 2">CH40_1T</strain>
    </source>
</reference>
<name>A0A5D4KAW0_9BACI</name>
<comment type="caution">
    <text evidence="1">The sequence shown here is derived from an EMBL/GenBank/DDBJ whole genome shotgun (WGS) entry which is preliminary data.</text>
</comment>
<evidence type="ECO:0000313" key="1">
    <source>
        <dbReference type="EMBL" id="TYR74514.1"/>
    </source>
</evidence>
<dbReference type="AlphaFoldDB" id="A0A5D4KAW0"/>
<proteinExistence type="predicted"/>
<dbReference type="EMBL" id="VTEH01000011">
    <property type="protein sequence ID" value="TYR74514.1"/>
    <property type="molecule type" value="Genomic_DNA"/>
</dbReference>